<feature type="non-terminal residue" evidence="2">
    <location>
        <position position="99"/>
    </location>
</feature>
<protein>
    <submittedName>
        <fullName evidence="2">Uncharacterized protein</fullName>
    </submittedName>
</protein>
<gene>
    <name evidence="2" type="ORF">METZ01_LOCUS429125</name>
</gene>
<accession>A0A382Y0J7</accession>
<organism evidence="2">
    <name type="scientific">marine metagenome</name>
    <dbReference type="NCBI Taxonomy" id="408172"/>
    <lineage>
        <taxon>unclassified sequences</taxon>
        <taxon>metagenomes</taxon>
        <taxon>ecological metagenomes</taxon>
    </lineage>
</organism>
<dbReference type="EMBL" id="UINC01171615">
    <property type="protein sequence ID" value="SVD76271.1"/>
    <property type="molecule type" value="Genomic_DNA"/>
</dbReference>
<feature type="non-terminal residue" evidence="2">
    <location>
        <position position="1"/>
    </location>
</feature>
<dbReference type="AlphaFoldDB" id="A0A382Y0J7"/>
<name>A0A382Y0J7_9ZZZZ</name>
<feature type="compositionally biased region" description="Basic residues" evidence="1">
    <location>
        <begin position="44"/>
        <end position="57"/>
    </location>
</feature>
<feature type="compositionally biased region" description="Low complexity" evidence="1">
    <location>
        <begin position="1"/>
        <end position="14"/>
    </location>
</feature>
<reference evidence="2" key="1">
    <citation type="submission" date="2018-05" db="EMBL/GenBank/DDBJ databases">
        <authorList>
            <person name="Lanie J.A."/>
            <person name="Ng W.-L."/>
            <person name="Kazmierczak K.M."/>
            <person name="Andrzejewski T.M."/>
            <person name="Davidsen T.M."/>
            <person name="Wayne K.J."/>
            <person name="Tettelin H."/>
            <person name="Glass J.I."/>
            <person name="Rusch D."/>
            <person name="Podicherti R."/>
            <person name="Tsui H.-C.T."/>
            <person name="Winkler M.E."/>
        </authorList>
    </citation>
    <scope>NUCLEOTIDE SEQUENCE</scope>
</reference>
<proteinExistence type="predicted"/>
<feature type="compositionally biased region" description="Polar residues" evidence="1">
    <location>
        <begin position="30"/>
        <end position="39"/>
    </location>
</feature>
<evidence type="ECO:0000256" key="1">
    <source>
        <dbReference type="SAM" id="MobiDB-lite"/>
    </source>
</evidence>
<feature type="region of interest" description="Disordered" evidence="1">
    <location>
        <begin position="1"/>
        <end position="99"/>
    </location>
</feature>
<evidence type="ECO:0000313" key="2">
    <source>
        <dbReference type="EMBL" id="SVD76271.1"/>
    </source>
</evidence>
<sequence>PGQIPIPLSGSHSGPGPGSTHRCAGRQGSRDPSQSSNGGESRVVRRVLGRKRRHRHQVSGLSCLFPVPRTHSNRRGSQPGDTGIAPIIGTPDWGNIEGL</sequence>